<proteinExistence type="predicted"/>
<dbReference type="AlphaFoldDB" id="A0A1N6V9N8"/>
<dbReference type="InterPro" id="IPR004662">
    <property type="entry name" value="AcgluKinase_fam"/>
</dbReference>
<dbReference type="EMBL" id="FTMS01000014">
    <property type="protein sequence ID" value="SIQ74601.1"/>
    <property type="molecule type" value="Genomic_DNA"/>
</dbReference>
<evidence type="ECO:0000256" key="6">
    <source>
        <dbReference type="ARBA" id="ARBA00022679"/>
    </source>
</evidence>
<dbReference type="PANTHER" id="PTHR23342">
    <property type="entry name" value="N-ACETYLGLUTAMATE SYNTHASE"/>
    <property type="match status" value="1"/>
</dbReference>
<evidence type="ECO:0000256" key="2">
    <source>
        <dbReference type="ARBA" id="ARBA00013065"/>
    </source>
</evidence>
<dbReference type="STRING" id="159291.SAMN05920897_11433"/>
<dbReference type="SUPFAM" id="SSF53633">
    <property type="entry name" value="Carbamate kinase-like"/>
    <property type="match status" value="1"/>
</dbReference>
<dbReference type="Pfam" id="PF00696">
    <property type="entry name" value="AA_kinase"/>
    <property type="match status" value="1"/>
</dbReference>
<sequence length="273" mass="27905">MELIVKVGGSVAADQQAMASLFQDLASLRIPSVLVHGGGKAVTDLAARLGITSSFHEGVRVTQPREMALVDMVLAGETNTELVRLAQRAGVAAVGLTGADGALLTGTLLFPGEGRTARVSSVNLAVPELLLKEGFLPVIATVGTGEDGLAVNINADEAAQAIACAAARRARKGSPPVHLCFISDTVGVLNDQGRIIPEITTSAIEELIAAGTVKDGMAAKIRSCRSALEAGVARVVIGDYSEAGDITRLLQGTKGTSLVPSSRGSTASERSSP</sequence>
<evidence type="ECO:0000256" key="10">
    <source>
        <dbReference type="ARBA" id="ARBA00030178"/>
    </source>
</evidence>
<protein>
    <recommendedName>
        <fullName evidence="3">Acetylglutamate kinase</fullName>
        <ecNumber evidence="2">2.7.2.8</ecNumber>
    </recommendedName>
    <alternativeName>
        <fullName evidence="10">N-acetyl-L-glutamate 5-phosphotransferase</fullName>
    </alternativeName>
    <alternativeName>
        <fullName evidence="11">NAG kinase</fullName>
    </alternativeName>
</protein>
<dbReference type="RefSeq" id="WP_076489338.1">
    <property type="nucleotide sequence ID" value="NZ_FTMS01000014.1"/>
</dbReference>
<accession>A0A1N6V9N8</accession>
<evidence type="ECO:0000259" key="13">
    <source>
        <dbReference type="Pfam" id="PF00696"/>
    </source>
</evidence>
<evidence type="ECO:0000256" key="3">
    <source>
        <dbReference type="ARBA" id="ARBA00021197"/>
    </source>
</evidence>
<dbReference type="NCBIfam" id="TIGR00761">
    <property type="entry name" value="argB"/>
    <property type="match status" value="1"/>
</dbReference>
<organism evidence="14 15">
    <name type="scientific">Alkalispirochaeta americana</name>
    <dbReference type="NCBI Taxonomy" id="159291"/>
    <lineage>
        <taxon>Bacteria</taxon>
        <taxon>Pseudomonadati</taxon>
        <taxon>Spirochaetota</taxon>
        <taxon>Spirochaetia</taxon>
        <taxon>Spirochaetales</taxon>
        <taxon>Spirochaetaceae</taxon>
        <taxon>Alkalispirochaeta</taxon>
    </lineage>
</organism>
<keyword evidence="7" id="KW-0547">Nucleotide-binding</keyword>
<gene>
    <name evidence="14" type="ORF">SAMN05920897_11433</name>
</gene>
<dbReference type="CDD" id="cd04238">
    <property type="entry name" value="AAK_NAGK-like"/>
    <property type="match status" value="1"/>
</dbReference>
<evidence type="ECO:0000313" key="14">
    <source>
        <dbReference type="EMBL" id="SIQ74601.1"/>
    </source>
</evidence>
<evidence type="ECO:0000256" key="5">
    <source>
        <dbReference type="ARBA" id="ARBA00022605"/>
    </source>
</evidence>
<keyword evidence="15" id="KW-1185">Reference proteome</keyword>
<reference evidence="14 15" key="1">
    <citation type="submission" date="2017-01" db="EMBL/GenBank/DDBJ databases">
        <authorList>
            <person name="Mah S.A."/>
            <person name="Swanson W.J."/>
            <person name="Moy G.W."/>
            <person name="Vacquier V.D."/>
        </authorList>
    </citation>
    <scope>NUCLEOTIDE SEQUENCE [LARGE SCALE GENOMIC DNA]</scope>
    <source>
        <strain evidence="14 15">ASpG1</strain>
    </source>
</reference>
<keyword evidence="8 14" id="KW-0418">Kinase</keyword>
<dbReference type="OrthoDB" id="9803155at2"/>
<dbReference type="GO" id="GO:0003991">
    <property type="term" value="F:acetylglutamate kinase activity"/>
    <property type="evidence" value="ECO:0007669"/>
    <property type="project" value="UniProtKB-EC"/>
</dbReference>
<name>A0A1N6V9N8_9SPIO</name>
<dbReference type="EC" id="2.7.2.8" evidence="2"/>
<evidence type="ECO:0000256" key="9">
    <source>
        <dbReference type="ARBA" id="ARBA00022840"/>
    </source>
</evidence>
<evidence type="ECO:0000256" key="7">
    <source>
        <dbReference type="ARBA" id="ARBA00022741"/>
    </source>
</evidence>
<evidence type="ECO:0000256" key="4">
    <source>
        <dbReference type="ARBA" id="ARBA00022571"/>
    </source>
</evidence>
<dbReference type="InterPro" id="IPR036393">
    <property type="entry name" value="AceGlu_kinase-like_sf"/>
</dbReference>
<keyword evidence="4" id="KW-0055">Arginine biosynthesis</keyword>
<evidence type="ECO:0000256" key="8">
    <source>
        <dbReference type="ARBA" id="ARBA00022777"/>
    </source>
</evidence>
<evidence type="ECO:0000256" key="12">
    <source>
        <dbReference type="ARBA" id="ARBA00048141"/>
    </source>
</evidence>
<comment type="pathway">
    <text evidence="1">Amino-acid biosynthesis; L-arginine biosynthesis; N(2)-acetyl-L-ornithine from L-glutamate: step 2/4.</text>
</comment>
<dbReference type="InterPro" id="IPR001048">
    <property type="entry name" value="Asp/Glu/Uridylate_kinase"/>
</dbReference>
<feature type="domain" description="Aspartate/glutamate/uridylate kinase" evidence="13">
    <location>
        <begin position="3"/>
        <end position="238"/>
    </location>
</feature>
<dbReference type="GO" id="GO:0005737">
    <property type="term" value="C:cytoplasm"/>
    <property type="evidence" value="ECO:0007669"/>
    <property type="project" value="InterPro"/>
</dbReference>
<evidence type="ECO:0000313" key="15">
    <source>
        <dbReference type="Proteomes" id="UP000186400"/>
    </source>
</evidence>
<comment type="catalytic activity">
    <reaction evidence="12">
        <text>N-acetyl-L-glutamate + ATP = N-acetyl-L-glutamyl 5-phosphate + ADP</text>
        <dbReference type="Rhea" id="RHEA:14629"/>
        <dbReference type="ChEBI" id="CHEBI:30616"/>
        <dbReference type="ChEBI" id="CHEBI:44337"/>
        <dbReference type="ChEBI" id="CHEBI:57936"/>
        <dbReference type="ChEBI" id="CHEBI:456216"/>
        <dbReference type="EC" id="2.7.2.8"/>
    </reaction>
</comment>
<keyword evidence="6" id="KW-0808">Transferase</keyword>
<dbReference type="Proteomes" id="UP000186400">
    <property type="component" value="Unassembled WGS sequence"/>
</dbReference>
<evidence type="ECO:0000256" key="1">
    <source>
        <dbReference type="ARBA" id="ARBA00004828"/>
    </source>
</evidence>
<dbReference type="GO" id="GO:0005524">
    <property type="term" value="F:ATP binding"/>
    <property type="evidence" value="ECO:0007669"/>
    <property type="project" value="UniProtKB-KW"/>
</dbReference>
<keyword evidence="5" id="KW-0028">Amino-acid biosynthesis</keyword>
<dbReference type="Gene3D" id="3.40.1160.10">
    <property type="entry name" value="Acetylglutamate kinase-like"/>
    <property type="match status" value="1"/>
</dbReference>
<dbReference type="PANTHER" id="PTHR23342:SF0">
    <property type="entry name" value="N-ACETYLGLUTAMATE SYNTHASE, MITOCHONDRIAL"/>
    <property type="match status" value="1"/>
</dbReference>
<evidence type="ECO:0000256" key="11">
    <source>
        <dbReference type="ARBA" id="ARBA00030639"/>
    </source>
</evidence>
<dbReference type="GO" id="GO:0006526">
    <property type="term" value="P:L-arginine biosynthetic process"/>
    <property type="evidence" value="ECO:0007669"/>
    <property type="project" value="UniProtKB-KW"/>
</dbReference>
<dbReference type="PIRSF" id="PIRSF000728">
    <property type="entry name" value="NAGK"/>
    <property type="match status" value="1"/>
</dbReference>
<keyword evidence="9" id="KW-0067">ATP-binding</keyword>